<proteinExistence type="predicted"/>
<evidence type="ECO:0000313" key="3">
    <source>
        <dbReference type="Proteomes" id="UP000478052"/>
    </source>
</evidence>
<dbReference type="Proteomes" id="UP000478052">
    <property type="component" value="Unassembled WGS sequence"/>
</dbReference>
<evidence type="ECO:0000313" key="2">
    <source>
        <dbReference type="EMBL" id="KAF0760214.1"/>
    </source>
</evidence>
<feature type="coiled-coil region" evidence="1">
    <location>
        <begin position="47"/>
        <end position="102"/>
    </location>
</feature>
<comment type="caution">
    <text evidence="2">The sequence shown here is derived from an EMBL/GenBank/DDBJ whole genome shotgun (WGS) entry which is preliminary data.</text>
</comment>
<name>A0A6G0YR38_APHCR</name>
<protein>
    <submittedName>
        <fullName evidence="2">Uncharacterized protein</fullName>
    </submittedName>
</protein>
<sequence length="194" mass="22927">MATLGDIDDTWVEEIFAKSESVIFHKMQDIIKKKKYVLELKSKIHNSEEQENKLQEYVKTLKDMIHKFSHCSKMIPNLNNAITEVEKSILNIKKDIAVLESEKKMEIKPNEEYTKLVLNMKKILSELYSKNFDLLIQKENRLLELKNQTKEFNASHIISKEKQELDGYIKEYELLKAKNIHLKEMISLNMVQKI</sequence>
<feature type="non-terminal residue" evidence="2">
    <location>
        <position position="194"/>
    </location>
</feature>
<evidence type="ECO:0000256" key="1">
    <source>
        <dbReference type="SAM" id="Coils"/>
    </source>
</evidence>
<reference evidence="2 3" key="1">
    <citation type="submission" date="2019-08" db="EMBL/GenBank/DDBJ databases">
        <title>Whole genome of Aphis craccivora.</title>
        <authorList>
            <person name="Voronova N.V."/>
            <person name="Shulinski R.S."/>
            <person name="Bandarenka Y.V."/>
            <person name="Zhorov D.G."/>
            <person name="Warner D."/>
        </authorList>
    </citation>
    <scope>NUCLEOTIDE SEQUENCE [LARGE SCALE GENOMIC DNA]</scope>
    <source>
        <strain evidence="2">180601</strain>
        <tissue evidence="2">Whole Body</tissue>
    </source>
</reference>
<dbReference type="EMBL" id="VUJU01002751">
    <property type="protein sequence ID" value="KAF0760214.1"/>
    <property type="molecule type" value="Genomic_DNA"/>
</dbReference>
<keyword evidence="3" id="KW-1185">Reference proteome</keyword>
<accession>A0A6G0YR38</accession>
<gene>
    <name evidence="2" type="ORF">FWK35_00022437</name>
</gene>
<organism evidence="2 3">
    <name type="scientific">Aphis craccivora</name>
    <name type="common">Cowpea aphid</name>
    <dbReference type="NCBI Taxonomy" id="307492"/>
    <lineage>
        <taxon>Eukaryota</taxon>
        <taxon>Metazoa</taxon>
        <taxon>Ecdysozoa</taxon>
        <taxon>Arthropoda</taxon>
        <taxon>Hexapoda</taxon>
        <taxon>Insecta</taxon>
        <taxon>Pterygota</taxon>
        <taxon>Neoptera</taxon>
        <taxon>Paraneoptera</taxon>
        <taxon>Hemiptera</taxon>
        <taxon>Sternorrhyncha</taxon>
        <taxon>Aphidomorpha</taxon>
        <taxon>Aphidoidea</taxon>
        <taxon>Aphididae</taxon>
        <taxon>Aphidini</taxon>
        <taxon>Aphis</taxon>
        <taxon>Aphis</taxon>
    </lineage>
</organism>
<keyword evidence="1" id="KW-0175">Coiled coil</keyword>
<dbReference type="OrthoDB" id="6600818at2759"/>
<dbReference type="AlphaFoldDB" id="A0A6G0YR38"/>